<evidence type="ECO:0000313" key="1">
    <source>
        <dbReference type="EMBL" id="KAI0089393.1"/>
    </source>
</evidence>
<organism evidence="1 2">
    <name type="scientific">Irpex rosettiformis</name>
    <dbReference type="NCBI Taxonomy" id="378272"/>
    <lineage>
        <taxon>Eukaryota</taxon>
        <taxon>Fungi</taxon>
        <taxon>Dikarya</taxon>
        <taxon>Basidiomycota</taxon>
        <taxon>Agaricomycotina</taxon>
        <taxon>Agaricomycetes</taxon>
        <taxon>Polyporales</taxon>
        <taxon>Irpicaceae</taxon>
        <taxon>Irpex</taxon>
    </lineage>
</organism>
<gene>
    <name evidence="1" type="ORF">BDY19DRAFT_889470</name>
</gene>
<dbReference type="Proteomes" id="UP001055072">
    <property type="component" value="Unassembled WGS sequence"/>
</dbReference>
<accession>A0ACB8U559</accession>
<reference evidence="1" key="1">
    <citation type="journal article" date="2021" name="Environ. Microbiol.">
        <title>Gene family expansions and transcriptome signatures uncover fungal adaptations to wood decay.</title>
        <authorList>
            <person name="Hage H."/>
            <person name="Miyauchi S."/>
            <person name="Viragh M."/>
            <person name="Drula E."/>
            <person name="Min B."/>
            <person name="Chaduli D."/>
            <person name="Navarro D."/>
            <person name="Favel A."/>
            <person name="Norest M."/>
            <person name="Lesage-Meessen L."/>
            <person name="Balint B."/>
            <person name="Merenyi Z."/>
            <person name="de Eugenio L."/>
            <person name="Morin E."/>
            <person name="Martinez A.T."/>
            <person name="Baldrian P."/>
            <person name="Stursova M."/>
            <person name="Martinez M.J."/>
            <person name="Novotny C."/>
            <person name="Magnuson J.K."/>
            <person name="Spatafora J.W."/>
            <person name="Maurice S."/>
            <person name="Pangilinan J."/>
            <person name="Andreopoulos W."/>
            <person name="LaButti K."/>
            <person name="Hundley H."/>
            <person name="Na H."/>
            <person name="Kuo A."/>
            <person name="Barry K."/>
            <person name="Lipzen A."/>
            <person name="Henrissat B."/>
            <person name="Riley R."/>
            <person name="Ahrendt S."/>
            <person name="Nagy L.G."/>
            <person name="Grigoriev I.V."/>
            <person name="Martin F."/>
            <person name="Rosso M.N."/>
        </authorList>
    </citation>
    <scope>NUCLEOTIDE SEQUENCE</scope>
    <source>
        <strain evidence="1">CBS 384.51</strain>
    </source>
</reference>
<comment type="caution">
    <text evidence="1">The sequence shown here is derived from an EMBL/GenBank/DDBJ whole genome shotgun (WGS) entry which is preliminary data.</text>
</comment>
<dbReference type="EMBL" id="MU274910">
    <property type="protein sequence ID" value="KAI0089393.1"/>
    <property type="molecule type" value="Genomic_DNA"/>
</dbReference>
<evidence type="ECO:0000313" key="2">
    <source>
        <dbReference type="Proteomes" id="UP001055072"/>
    </source>
</evidence>
<name>A0ACB8U559_9APHY</name>
<sequence length="547" mass="61742">MEQGYEDAISHITSLISTYPPPFIYIHDPATPHLAALAVRASLDRLRESSDIRIRYAAVDAISCFNPRLLYDTVLNALAEWEPEWDQGCSNWSGPSEQRFNESLDGFLHGLQAVQASFMSPNGQIDGKGKARENTVTDEDIRLVILVERAERLKESMHDILVPLSRLRELSRTEVTLILLSDVSWEHIKPPLGAAPDPYYIDIGPLSKQAILRRLEVLFPTFHDTQVPGDQTYDPALRPLYAHFVSTLYGICSPYITDPNELAYIAASQWPGFVRPILDEHERRVDEHQQARMEEEDGIEPHGEEEVFVELRPPTEDVRIRLMRLFTPLITAALDTLYPRLSFANAWAKANVPPTNLLSIPPRQLPSIPIHKLEDQDSQATLKSLPRMAKFILVASFIASNNPAKTDMRMFGRGRDERKKRRGGSPRKMSAKSTAVKIPQRQLGPMAFPLDRMVAILGVLLEENDADYRPPAPEYTIPGEYTEMEISRITVFSQVMELSASHLLYRTSPHDRLEMSPTFKCGIGFDAALGLARDIAVPLHDLLWDPV</sequence>
<proteinExistence type="predicted"/>
<protein>
    <submittedName>
        <fullName evidence="1">Origin recognition complex subunit 5 C-terminus-domain-containing protein</fullName>
    </submittedName>
</protein>
<keyword evidence="2" id="KW-1185">Reference proteome</keyword>